<dbReference type="EMBL" id="CACSII010000015">
    <property type="protein sequence ID" value="CAA0109020.1"/>
    <property type="molecule type" value="Genomic_DNA"/>
</dbReference>
<dbReference type="InterPro" id="IPR001623">
    <property type="entry name" value="DnaJ_domain"/>
</dbReference>
<feature type="transmembrane region" description="Helical" evidence="2">
    <location>
        <begin position="7"/>
        <end position="32"/>
    </location>
</feature>
<dbReference type="InterPro" id="IPR029024">
    <property type="entry name" value="TerB-like"/>
</dbReference>
<name>A0A5S9PYH9_9GAMM</name>
<dbReference type="CDD" id="cd07316">
    <property type="entry name" value="terB_like_DjlA"/>
    <property type="match status" value="1"/>
</dbReference>
<dbReference type="SUPFAM" id="SSF46565">
    <property type="entry name" value="Chaperone J-domain"/>
    <property type="match status" value="1"/>
</dbReference>
<evidence type="ECO:0000259" key="3">
    <source>
        <dbReference type="PROSITE" id="PS50076"/>
    </source>
</evidence>
<evidence type="ECO:0000313" key="7">
    <source>
        <dbReference type="Proteomes" id="UP000441399"/>
    </source>
</evidence>
<dbReference type="Gene3D" id="1.10.287.110">
    <property type="entry name" value="DnaJ domain"/>
    <property type="match status" value="1"/>
</dbReference>
<dbReference type="SMART" id="SM00271">
    <property type="entry name" value="DnaJ"/>
    <property type="match status" value="1"/>
</dbReference>
<dbReference type="Pfam" id="PF05099">
    <property type="entry name" value="TerB"/>
    <property type="match status" value="1"/>
</dbReference>
<keyword evidence="2" id="KW-0812">Transmembrane</keyword>
<keyword evidence="7" id="KW-1185">Reference proteome</keyword>
<protein>
    <submittedName>
        <fullName evidence="4">Co-chaperone protein DjlA</fullName>
    </submittedName>
</protein>
<dbReference type="PRINTS" id="PR00625">
    <property type="entry name" value="JDOMAIN"/>
</dbReference>
<dbReference type="InterPro" id="IPR007791">
    <property type="entry name" value="DjlA_N"/>
</dbReference>
<accession>A0A5S9PYH9</accession>
<reference evidence="6 7" key="1">
    <citation type="submission" date="2019-11" db="EMBL/GenBank/DDBJ databases">
        <authorList>
            <person name="Holert J."/>
        </authorList>
    </citation>
    <scope>NUCLEOTIDE SEQUENCE [LARGE SCALE GENOMIC DNA]</scope>
    <source>
        <strain evidence="4">BC5_2</strain>
        <strain evidence="5">SB11_3</strain>
    </source>
</reference>
<evidence type="ECO:0000313" key="4">
    <source>
        <dbReference type="EMBL" id="CAA0109020.1"/>
    </source>
</evidence>
<keyword evidence="2" id="KW-1133">Transmembrane helix</keyword>
<dbReference type="PANTHER" id="PTHR24074">
    <property type="entry name" value="CO-CHAPERONE PROTEIN DJLA"/>
    <property type="match status" value="1"/>
</dbReference>
<dbReference type="PROSITE" id="PS50076">
    <property type="entry name" value="DNAJ_2"/>
    <property type="match status" value="1"/>
</dbReference>
<dbReference type="AlphaFoldDB" id="A0A5S9PYH9"/>
<keyword evidence="1" id="KW-0143">Chaperone</keyword>
<sequence>MTIWGRLLGTLIGATTLGFFGALIGFMIGSLIDRQGALRLAAGRVGASGRSAQDLFMELLFTALGDVAKSDGRISEREIALTESIITQFGLNDDGREQAIAWFKRGAEKDYDYQQLLRAFAQTSRFRPDLKKVLLEMLIGLALVDGQLEHGKRQVLHGIAHGLGIPAPVFDQLLQILQGQASFGNQGGQQYQGHHQYGSQARPSRDMLEDAFKALGVKSTASDREVKQAYRKLMSQHHPDKLMSQGVPDHVIKVATQKSQAIQAAYDVIKKHRKEQAQVA</sequence>
<gene>
    <name evidence="4" type="primary">djlA</name>
    <name evidence="4" type="ORF">DPBNPPHM_04158</name>
    <name evidence="5" type="ORF">OPDIPICF_03002</name>
</gene>
<dbReference type="Proteomes" id="UP000441399">
    <property type="component" value="Unassembled WGS sequence"/>
</dbReference>
<evidence type="ECO:0000313" key="6">
    <source>
        <dbReference type="Proteomes" id="UP000434580"/>
    </source>
</evidence>
<evidence type="ECO:0000256" key="1">
    <source>
        <dbReference type="ARBA" id="ARBA00023186"/>
    </source>
</evidence>
<proteinExistence type="predicted"/>
<evidence type="ECO:0000256" key="2">
    <source>
        <dbReference type="SAM" id="Phobius"/>
    </source>
</evidence>
<dbReference type="Proteomes" id="UP000434580">
    <property type="component" value="Unassembled WGS sequence"/>
</dbReference>
<dbReference type="OrthoDB" id="9782583at2"/>
<dbReference type="EMBL" id="CACSIO010000060">
    <property type="protein sequence ID" value="CAA0124177.1"/>
    <property type="molecule type" value="Genomic_DNA"/>
</dbReference>
<keyword evidence="2" id="KW-0472">Membrane</keyword>
<dbReference type="NCBIfam" id="NF006948">
    <property type="entry name" value="PRK09430.1"/>
    <property type="match status" value="1"/>
</dbReference>
<dbReference type="InterPro" id="IPR036869">
    <property type="entry name" value="J_dom_sf"/>
</dbReference>
<dbReference type="Gene3D" id="1.10.3680.10">
    <property type="entry name" value="TerB-like"/>
    <property type="match status" value="1"/>
</dbReference>
<organism evidence="4 6">
    <name type="scientific">BD1-7 clade bacterium</name>
    <dbReference type="NCBI Taxonomy" id="2029982"/>
    <lineage>
        <taxon>Bacteria</taxon>
        <taxon>Pseudomonadati</taxon>
        <taxon>Pseudomonadota</taxon>
        <taxon>Gammaproteobacteria</taxon>
        <taxon>Cellvibrionales</taxon>
        <taxon>Spongiibacteraceae</taxon>
        <taxon>BD1-7 clade</taxon>
    </lineage>
</organism>
<feature type="domain" description="J" evidence="3">
    <location>
        <begin position="210"/>
        <end position="274"/>
    </location>
</feature>
<evidence type="ECO:0000313" key="5">
    <source>
        <dbReference type="EMBL" id="CAA0124177.1"/>
    </source>
</evidence>
<dbReference type="Pfam" id="PF00226">
    <property type="entry name" value="DnaJ"/>
    <property type="match status" value="1"/>
</dbReference>
<dbReference type="CDD" id="cd06257">
    <property type="entry name" value="DnaJ"/>
    <property type="match status" value="1"/>
</dbReference>
<dbReference type="InterPro" id="IPR050817">
    <property type="entry name" value="DjlA_DnaK_co-chaperone"/>
</dbReference>